<keyword evidence="2" id="KW-1185">Reference proteome</keyword>
<organism evidence="1 2">
    <name type="scientific">Fomitopsis schrenkii</name>
    <name type="common">Brown rot fungus</name>
    <dbReference type="NCBI Taxonomy" id="2126942"/>
    <lineage>
        <taxon>Eukaryota</taxon>
        <taxon>Fungi</taxon>
        <taxon>Dikarya</taxon>
        <taxon>Basidiomycota</taxon>
        <taxon>Agaricomycotina</taxon>
        <taxon>Agaricomycetes</taxon>
        <taxon>Polyporales</taxon>
        <taxon>Fomitopsis</taxon>
    </lineage>
</organism>
<dbReference type="InParanoid" id="S8F3K7"/>
<reference evidence="1 2" key="1">
    <citation type="journal article" date="2012" name="Science">
        <title>The Paleozoic origin of enzymatic lignin decomposition reconstructed from 31 fungal genomes.</title>
        <authorList>
            <person name="Floudas D."/>
            <person name="Binder M."/>
            <person name="Riley R."/>
            <person name="Barry K."/>
            <person name="Blanchette R.A."/>
            <person name="Henrissat B."/>
            <person name="Martinez A.T."/>
            <person name="Otillar R."/>
            <person name="Spatafora J.W."/>
            <person name="Yadav J.S."/>
            <person name="Aerts A."/>
            <person name="Benoit I."/>
            <person name="Boyd A."/>
            <person name="Carlson A."/>
            <person name="Copeland A."/>
            <person name="Coutinho P.M."/>
            <person name="de Vries R.P."/>
            <person name="Ferreira P."/>
            <person name="Findley K."/>
            <person name="Foster B."/>
            <person name="Gaskell J."/>
            <person name="Glotzer D."/>
            <person name="Gorecki P."/>
            <person name="Heitman J."/>
            <person name="Hesse C."/>
            <person name="Hori C."/>
            <person name="Igarashi K."/>
            <person name="Jurgens J.A."/>
            <person name="Kallen N."/>
            <person name="Kersten P."/>
            <person name="Kohler A."/>
            <person name="Kuees U."/>
            <person name="Kumar T.K.A."/>
            <person name="Kuo A."/>
            <person name="LaButti K."/>
            <person name="Larrondo L.F."/>
            <person name="Lindquist E."/>
            <person name="Ling A."/>
            <person name="Lombard V."/>
            <person name="Lucas S."/>
            <person name="Lundell T."/>
            <person name="Martin R."/>
            <person name="McLaughlin D.J."/>
            <person name="Morgenstern I."/>
            <person name="Morin E."/>
            <person name="Murat C."/>
            <person name="Nagy L.G."/>
            <person name="Nolan M."/>
            <person name="Ohm R.A."/>
            <person name="Patyshakuliyeva A."/>
            <person name="Rokas A."/>
            <person name="Ruiz-Duenas F.J."/>
            <person name="Sabat G."/>
            <person name="Salamov A."/>
            <person name="Samejima M."/>
            <person name="Schmutz J."/>
            <person name="Slot J.C."/>
            <person name="St John F."/>
            <person name="Stenlid J."/>
            <person name="Sun H."/>
            <person name="Sun S."/>
            <person name="Syed K."/>
            <person name="Tsang A."/>
            <person name="Wiebenga A."/>
            <person name="Young D."/>
            <person name="Pisabarro A."/>
            <person name="Eastwood D.C."/>
            <person name="Martin F."/>
            <person name="Cullen D."/>
            <person name="Grigoriev I.V."/>
            <person name="Hibbett D.S."/>
        </authorList>
    </citation>
    <scope>NUCLEOTIDE SEQUENCE</scope>
    <source>
        <strain evidence="2">FP-58527</strain>
    </source>
</reference>
<evidence type="ECO:0000313" key="1">
    <source>
        <dbReference type="EMBL" id="EPS93539.1"/>
    </source>
</evidence>
<sequence>MNPVRSYWKSFSSKQSWILPSVSSLVLPAQSCKVIITAPGLVAIPSITTPSVVAGELKRGHMLTLDTLGTTNYTLCG</sequence>
<dbReference type="AlphaFoldDB" id="S8F3K7"/>
<dbReference type="Proteomes" id="UP000015241">
    <property type="component" value="Unassembled WGS sequence"/>
</dbReference>
<dbReference type="HOGENOM" id="CLU_2638097_0_0_1"/>
<proteinExistence type="predicted"/>
<dbReference type="EMBL" id="KE504270">
    <property type="protein sequence ID" value="EPS93539.1"/>
    <property type="molecule type" value="Genomic_DNA"/>
</dbReference>
<feature type="non-terminal residue" evidence="1">
    <location>
        <position position="1"/>
    </location>
</feature>
<protein>
    <submittedName>
        <fullName evidence="1">Uncharacterized protein</fullName>
    </submittedName>
</protein>
<evidence type="ECO:0000313" key="2">
    <source>
        <dbReference type="Proteomes" id="UP000015241"/>
    </source>
</evidence>
<accession>S8F3K7</accession>
<gene>
    <name evidence="1" type="ORF">FOMPIDRAFT_1026514</name>
</gene>
<name>S8F3K7_FOMSC</name>